<dbReference type="EMBL" id="MHKD01000013">
    <property type="protein sequence ID" value="OGY84541.1"/>
    <property type="molecule type" value="Genomic_DNA"/>
</dbReference>
<evidence type="ECO:0000256" key="1">
    <source>
        <dbReference type="SAM" id="Coils"/>
    </source>
</evidence>
<accession>A0A1G2B5U2</accession>
<feature type="coiled-coil region" evidence="1">
    <location>
        <begin position="60"/>
        <end position="98"/>
    </location>
</feature>
<dbReference type="STRING" id="1798542.A3F54_05545"/>
<name>A0A1G2B5U2_9BACT</name>
<dbReference type="Proteomes" id="UP000176952">
    <property type="component" value="Unassembled WGS sequence"/>
</dbReference>
<gene>
    <name evidence="2" type="ORF">A3F54_05545</name>
</gene>
<comment type="caution">
    <text evidence="2">The sequence shown here is derived from an EMBL/GenBank/DDBJ whole genome shotgun (WGS) entry which is preliminary data.</text>
</comment>
<dbReference type="AlphaFoldDB" id="A0A1G2B5U2"/>
<keyword evidence="1" id="KW-0175">Coiled coil</keyword>
<reference evidence="2 3" key="1">
    <citation type="journal article" date="2016" name="Nat. Commun.">
        <title>Thousands of microbial genomes shed light on interconnected biogeochemical processes in an aquifer system.</title>
        <authorList>
            <person name="Anantharaman K."/>
            <person name="Brown C.T."/>
            <person name="Hug L.A."/>
            <person name="Sharon I."/>
            <person name="Castelle C.J."/>
            <person name="Probst A.J."/>
            <person name="Thomas B.C."/>
            <person name="Singh A."/>
            <person name="Wilkins M.J."/>
            <person name="Karaoz U."/>
            <person name="Brodie E.L."/>
            <person name="Williams K.H."/>
            <person name="Hubbard S.S."/>
            <person name="Banfield J.F."/>
        </authorList>
    </citation>
    <scope>NUCLEOTIDE SEQUENCE [LARGE SCALE GENOMIC DNA]</scope>
</reference>
<evidence type="ECO:0000313" key="3">
    <source>
        <dbReference type="Proteomes" id="UP000176952"/>
    </source>
</evidence>
<sequence>MSKEHVLTKEYFDQAIQTLASKEYVDKAVQNVATKEYVHQTIQESFKDFGQVLMKIFATKEELNVLKIELKAEIQSNKEEILEEMRDMKDEILTSNDKTVQKMIKIEQEQTVTTHRMDRIETEHGARITTLEEYDRA</sequence>
<proteinExistence type="predicted"/>
<evidence type="ECO:0000313" key="2">
    <source>
        <dbReference type="EMBL" id="OGY84541.1"/>
    </source>
</evidence>
<organism evidence="2 3">
    <name type="scientific">Candidatus Kerfeldbacteria bacterium RIFCSPHIGHO2_12_FULL_48_17</name>
    <dbReference type="NCBI Taxonomy" id="1798542"/>
    <lineage>
        <taxon>Bacteria</taxon>
        <taxon>Candidatus Kerfeldiibacteriota</taxon>
    </lineage>
</organism>
<protein>
    <submittedName>
        <fullName evidence="2">Uncharacterized protein</fullName>
    </submittedName>
</protein>